<name>A0ABQ4UXT9_9HYPH</name>
<sequence length="75" mass="8432">MYQNCPASAQILFAAADATWRTEAARLLDRRVDDPTLDRCPEAKGQPHSLLRIAYEARARAFAGWERSRDGEARA</sequence>
<dbReference type="RefSeq" id="WP_137831143.1">
    <property type="nucleotide sequence ID" value="NZ_BPRE01000008.1"/>
</dbReference>
<comment type="caution">
    <text evidence="1">The sequence shown here is derived from an EMBL/GenBank/DDBJ whole genome shotgun (WGS) entry which is preliminary data.</text>
</comment>
<evidence type="ECO:0000313" key="2">
    <source>
        <dbReference type="Proteomes" id="UP001055093"/>
    </source>
</evidence>
<proteinExistence type="predicted"/>
<accession>A0ABQ4UXT9</accession>
<keyword evidence="2" id="KW-1185">Reference proteome</keyword>
<reference evidence="1" key="1">
    <citation type="journal article" date="2021" name="Front. Microbiol.">
        <title>Comprehensive Comparative Genomics and Phenotyping of Methylobacterium Species.</title>
        <authorList>
            <person name="Alessa O."/>
            <person name="Ogura Y."/>
            <person name="Fujitani Y."/>
            <person name="Takami H."/>
            <person name="Hayashi T."/>
            <person name="Sahin N."/>
            <person name="Tani A."/>
        </authorList>
    </citation>
    <scope>NUCLEOTIDE SEQUENCE</scope>
    <source>
        <strain evidence="1">DSM 14458</strain>
    </source>
</reference>
<dbReference type="EMBL" id="BPRE01000008">
    <property type="protein sequence ID" value="GJE76208.1"/>
    <property type="molecule type" value="Genomic_DNA"/>
</dbReference>
<protein>
    <submittedName>
        <fullName evidence="1">Uncharacterized protein</fullName>
    </submittedName>
</protein>
<organism evidence="1 2">
    <name type="scientific">Methylorubrum suomiense</name>
    <dbReference type="NCBI Taxonomy" id="144191"/>
    <lineage>
        <taxon>Bacteria</taxon>
        <taxon>Pseudomonadati</taxon>
        <taxon>Pseudomonadota</taxon>
        <taxon>Alphaproteobacteria</taxon>
        <taxon>Hyphomicrobiales</taxon>
        <taxon>Methylobacteriaceae</taxon>
        <taxon>Methylorubrum</taxon>
    </lineage>
</organism>
<gene>
    <name evidence="1" type="ORF">BGCPKDLD_2800</name>
</gene>
<dbReference type="Proteomes" id="UP001055093">
    <property type="component" value="Unassembled WGS sequence"/>
</dbReference>
<evidence type="ECO:0000313" key="1">
    <source>
        <dbReference type="EMBL" id="GJE76208.1"/>
    </source>
</evidence>
<reference evidence="1" key="2">
    <citation type="submission" date="2021-08" db="EMBL/GenBank/DDBJ databases">
        <authorList>
            <person name="Tani A."/>
            <person name="Ola A."/>
            <person name="Ogura Y."/>
            <person name="Katsura K."/>
            <person name="Hayashi T."/>
        </authorList>
    </citation>
    <scope>NUCLEOTIDE SEQUENCE</scope>
    <source>
        <strain evidence="1">DSM 14458</strain>
    </source>
</reference>